<name>A0ABW2CPF0_9ACTN</name>
<organism evidence="1 2">
    <name type="scientific">Actinomadura yumaensis</name>
    <dbReference type="NCBI Taxonomy" id="111807"/>
    <lineage>
        <taxon>Bacteria</taxon>
        <taxon>Bacillati</taxon>
        <taxon>Actinomycetota</taxon>
        <taxon>Actinomycetes</taxon>
        <taxon>Streptosporangiales</taxon>
        <taxon>Thermomonosporaceae</taxon>
        <taxon>Actinomadura</taxon>
    </lineage>
</organism>
<proteinExistence type="predicted"/>
<dbReference type="Proteomes" id="UP001596380">
    <property type="component" value="Unassembled WGS sequence"/>
</dbReference>
<protein>
    <submittedName>
        <fullName evidence="1">Uncharacterized protein</fullName>
    </submittedName>
</protein>
<evidence type="ECO:0000313" key="2">
    <source>
        <dbReference type="Proteomes" id="UP001596380"/>
    </source>
</evidence>
<dbReference type="EMBL" id="JBHSXS010000021">
    <property type="protein sequence ID" value="MFC6883683.1"/>
    <property type="molecule type" value="Genomic_DNA"/>
</dbReference>
<gene>
    <name evidence="1" type="ORF">ACFQKB_28270</name>
</gene>
<reference evidence="2" key="1">
    <citation type="journal article" date="2019" name="Int. J. Syst. Evol. Microbiol.">
        <title>The Global Catalogue of Microorganisms (GCM) 10K type strain sequencing project: providing services to taxonomists for standard genome sequencing and annotation.</title>
        <authorList>
            <consortium name="The Broad Institute Genomics Platform"/>
            <consortium name="The Broad Institute Genome Sequencing Center for Infectious Disease"/>
            <person name="Wu L."/>
            <person name="Ma J."/>
        </authorList>
    </citation>
    <scope>NUCLEOTIDE SEQUENCE [LARGE SCALE GENOMIC DNA]</scope>
    <source>
        <strain evidence="2">JCM 3369</strain>
    </source>
</reference>
<accession>A0ABW2CPF0</accession>
<sequence>MRPVLLPVTLTGAQANTIALHMDSGTAIEPQRGDPRGIADDCSAISQSIGWHDETRPQVQVALTARQWDVAVAELDRTALTLSNTGEPEEAEEADACLHVRDSILGQIQLPAHDAEPPQHAKLRLGLGGATGYVLRQPAWRGKHVAIDTMPAHDDPRATRIGGTFRGAALLVTAQAQEVDLDLHVLPTAPETLTGGTVAEASQQWTSYPHSELMCVIPGGRYEQVGTLSARVWPHVVYRVRLAVTATAGMEQHLVQIWPLHGGRVGRDGAS</sequence>
<comment type="caution">
    <text evidence="1">The sequence shown here is derived from an EMBL/GenBank/DDBJ whole genome shotgun (WGS) entry which is preliminary data.</text>
</comment>
<keyword evidence="2" id="KW-1185">Reference proteome</keyword>
<evidence type="ECO:0000313" key="1">
    <source>
        <dbReference type="EMBL" id="MFC6883683.1"/>
    </source>
</evidence>
<dbReference type="RefSeq" id="WP_378063696.1">
    <property type="nucleotide sequence ID" value="NZ_JBHSXS010000021.1"/>
</dbReference>